<protein>
    <submittedName>
        <fullName evidence="10">ABC-type transport system involved in cytochrome bd biosynthesis fused ATPase/permease subunit</fullName>
    </submittedName>
</protein>
<dbReference type="SUPFAM" id="SSF90123">
    <property type="entry name" value="ABC transporter transmembrane region"/>
    <property type="match status" value="1"/>
</dbReference>
<dbReference type="InterPro" id="IPR011527">
    <property type="entry name" value="ABC1_TM_dom"/>
</dbReference>
<gene>
    <name evidence="10" type="ORF">FB472_1742</name>
</gene>
<dbReference type="InterPro" id="IPR003439">
    <property type="entry name" value="ABC_transporter-like_ATP-bd"/>
</dbReference>
<evidence type="ECO:0000256" key="7">
    <source>
        <dbReference type="SAM" id="Phobius"/>
    </source>
</evidence>
<evidence type="ECO:0000313" key="10">
    <source>
        <dbReference type="EMBL" id="TQO20130.1"/>
    </source>
</evidence>
<keyword evidence="5 7" id="KW-1133">Transmembrane helix</keyword>
<dbReference type="PANTHER" id="PTHR24221">
    <property type="entry name" value="ATP-BINDING CASSETTE SUB-FAMILY B"/>
    <property type="match status" value="1"/>
</dbReference>
<dbReference type="Gene3D" id="1.20.1560.10">
    <property type="entry name" value="ABC transporter type 1, transmembrane domain"/>
    <property type="match status" value="1"/>
</dbReference>
<dbReference type="InterPro" id="IPR039421">
    <property type="entry name" value="Type_1_exporter"/>
</dbReference>
<dbReference type="GO" id="GO:0140359">
    <property type="term" value="F:ABC-type transporter activity"/>
    <property type="evidence" value="ECO:0007669"/>
    <property type="project" value="InterPro"/>
</dbReference>
<keyword evidence="4" id="KW-0067">ATP-binding</keyword>
<dbReference type="PANTHER" id="PTHR24221:SF646">
    <property type="entry name" value="HAEMOLYSIN SECRETION ATP-BINDING PROTEIN"/>
    <property type="match status" value="1"/>
</dbReference>
<evidence type="ECO:0000256" key="2">
    <source>
        <dbReference type="ARBA" id="ARBA00022692"/>
    </source>
</evidence>
<keyword evidence="2 7" id="KW-0812">Transmembrane</keyword>
<sequence>MIHLRLLRLAGTAAPLLSTVVLAGIALSAVAVAQAVATAELFAGIVSGTRLQNLLLPTIVFAAALLVRPAISMLRELTVHAVAGRIKEELRTRILNAEIDAGPIATSSSRSGERQSLVVDAVENLEPYFGRYLPQLVVTFVTGASLIVVLATIDPIVGLVVGGVALAVPFVPRLWDAALAGRGEQHWAAYSSLHADVVDSIRGMPTLKALGAVQRRRDELAQSGNNLLKVTLAQLKLSLVESGLTSFFLIAGPAIALIVGTLRVTSGDLDPATLFLVTMLSFEVFRPFRELAMHWHAGYAGVSAGNRILSLLNSTATKDSLRVSRSVAGSGVTGNSAIAGSTRAAYPSTGSTAAVSAEGFNFRYPGADRDALHDLTLTIPTATTVAIVGESGSGKSTFASALLGFALPSAGELTLCGTSTKELGNEGCSPLVSLVAQDPVLFTGTIRHNLLLVAPEASDSDLARALFDAGAEELLDPTRGGLDAPIGDNGGLLSGGQRQRLAIARALLRDSPILLLDEASSAIDARRENAILERLRETRRADGSARTTIVIAHRLAPIRTADIVFVFDNGCVAESGSYNDLLAQNGVLARLHAAQAPGVMA</sequence>
<dbReference type="InterPro" id="IPR036640">
    <property type="entry name" value="ABC1_TM_sf"/>
</dbReference>
<comment type="caution">
    <text evidence="10">The sequence shown here is derived from an EMBL/GenBank/DDBJ whole genome shotgun (WGS) entry which is preliminary data.</text>
</comment>
<evidence type="ECO:0000313" key="11">
    <source>
        <dbReference type="Proteomes" id="UP000316560"/>
    </source>
</evidence>
<organism evidence="10 11">
    <name type="scientific">Rhodoglobus vestalii</name>
    <dbReference type="NCBI Taxonomy" id="193384"/>
    <lineage>
        <taxon>Bacteria</taxon>
        <taxon>Bacillati</taxon>
        <taxon>Actinomycetota</taxon>
        <taxon>Actinomycetes</taxon>
        <taxon>Micrococcales</taxon>
        <taxon>Microbacteriaceae</taxon>
        <taxon>Rhodoglobus</taxon>
    </lineage>
</organism>
<dbReference type="InterPro" id="IPR017871">
    <property type="entry name" value="ABC_transporter-like_CS"/>
</dbReference>
<dbReference type="Pfam" id="PF00005">
    <property type="entry name" value="ABC_tran"/>
    <property type="match status" value="1"/>
</dbReference>
<dbReference type="Pfam" id="PF00664">
    <property type="entry name" value="ABC_membrane"/>
    <property type="match status" value="1"/>
</dbReference>
<dbReference type="PROSITE" id="PS00211">
    <property type="entry name" value="ABC_TRANSPORTER_1"/>
    <property type="match status" value="1"/>
</dbReference>
<dbReference type="GO" id="GO:0005886">
    <property type="term" value="C:plasma membrane"/>
    <property type="evidence" value="ECO:0007669"/>
    <property type="project" value="UniProtKB-SubCell"/>
</dbReference>
<evidence type="ECO:0000256" key="6">
    <source>
        <dbReference type="ARBA" id="ARBA00023136"/>
    </source>
</evidence>
<dbReference type="AlphaFoldDB" id="A0A8H2K4Q4"/>
<keyword evidence="11" id="KW-1185">Reference proteome</keyword>
<evidence type="ECO:0000256" key="1">
    <source>
        <dbReference type="ARBA" id="ARBA00004651"/>
    </source>
</evidence>
<name>A0A8H2K4Q4_9MICO</name>
<keyword evidence="3" id="KW-0547">Nucleotide-binding</keyword>
<dbReference type="InterPro" id="IPR027417">
    <property type="entry name" value="P-loop_NTPase"/>
</dbReference>
<evidence type="ECO:0000259" key="9">
    <source>
        <dbReference type="PROSITE" id="PS50929"/>
    </source>
</evidence>
<dbReference type="GO" id="GO:0005524">
    <property type="term" value="F:ATP binding"/>
    <property type="evidence" value="ECO:0007669"/>
    <property type="project" value="UniProtKB-KW"/>
</dbReference>
<dbReference type="PROSITE" id="PS50893">
    <property type="entry name" value="ABC_TRANSPORTER_2"/>
    <property type="match status" value="1"/>
</dbReference>
<dbReference type="InterPro" id="IPR003593">
    <property type="entry name" value="AAA+_ATPase"/>
</dbReference>
<dbReference type="GO" id="GO:0034040">
    <property type="term" value="F:ATPase-coupled lipid transmembrane transporter activity"/>
    <property type="evidence" value="ECO:0007669"/>
    <property type="project" value="TreeGrafter"/>
</dbReference>
<dbReference type="RefSeq" id="WP_141990516.1">
    <property type="nucleotide sequence ID" value="NZ_VFRA01000001.1"/>
</dbReference>
<feature type="transmembrane region" description="Helical" evidence="7">
    <location>
        <begin position="51"/>
        <end position="71"/>
    </location>
</feature>
<comment type="subcellular location">
    <subcellularLocation>
        <location evidence="1">Cell membrane</location>
        <topology evidence="1">Multi-pass membrane protein</topology>
    </subcellularLocation>
</comment>
<feature type="domain" description="ABC transmembrane type-1" evidence="9">
    <location>
        <begin position="20"/>
        <end position="300"/>
    </location>
</feature>
<dbReference type="Proteomes" id="UP000316560">
    <property type="component" value="Unassembled WGS sequence"/>
</dbReference>
<keyword evidence="6 7" id="KW-0472">Membrane</keyword>
<feature type="transmembrane region" description="Helical" evidence="7">
    <location>
        <begin position="156"/>
        <end position="175"/>
    </location>
</feature>
<reference evidence="10 11" key="1">
    <citation type="submission" date="2019-06" db="EMBL/GenBank/DDBJ databases">
        <title>Sequencing the genomes of 1000 actinobacteria strains.</title>
        <authorList>
            <person name="Klenk H.-P."/>
        </authorList>
    </citation>
    <scope>NUCLEOTIDE SEQUENCE [LARGE SCALE GENOMIC DNA]</scope>
    <source>
        <strain evidence="10 11">DSM 21947</strain>
    </source>
</reference>
<dbReference type="GO" id="GO:0016887">
    <property type="term" value="F:ATP hydrolysis activity"/>
    <property type="evidence" value="ECO:0007669"/>
    <property type="project" value="InterPro"/>
</dbReference>
<dbReference type="EMBL" id="VFRA01000001">
    <property type="protein sequence ID" value="TQO20130.1"/>
    <property type="molecule type" value="Genomic_DNA"/>
</dbReference>
<evidence type="ECO:0000256" key="3">
    <source>
        <dbReference type="ARBA" id="ARBA00022741"/>
    </source>
</evidence>
<dbReference type="PROSITE" id="PS50929">
    <property type="entry name" value="ABC_TM1F"/>
    <property type="match status" value="1"/>
</dbReference>
<dbReference type="SUPFAM" id="SSF52540">
    <property type="entry name" value="P-loop containing nucleoside triphosphate hydrolases"/>
    <property type="match status" value="1"/>
</dbReference>
<evidence type="ECO:0000256" key="4">
    <source>
        <dbReference type="ARBA" id="ARBA00022840"/>
    </source>
</evidence>
<evidence type="ECO:0000259" key="8">
    <source>
        <dbReference type="PROSITE" id="PS50893"/>
    </source>
</evidence>
<dbReference type="OrthoDB" id="9806127at2"/>
<feature type="domain" description="ABC transporter" evidence="8">
    <location>
        <begin position="355"/>
        <end position="594"/>
    </location>
</feature>
<dbReference type="SMART" id="SM00382">
    <property type="entry name" value="AAA"/>
    <property type="match status" value="1"/>
</dbReference>
<accession>A0A8H2K4Q4</accession>
<proteinExistence type="predicted"/>
<evidence type="ECO:0000256" key="5">
    <source>
        <dbReference type="ARBA" id="ARBA00022989"/>
    </source>
</evidence>
<dbReference type="Gene3D" id="3.40.50.300">
    <property type="entry name" value="P-loop containing nucleotide triphosphate hydrolases"/>
    <property type="match status" value="1"/>
</dbReference>